<accession>A0A165UFF9</accession>
<keyword evidence="2" id="KW-1185">Reference proteome</keyword>
<dbReference type="OrthoDB" id="3185595at2759"/>
<dbReference type="AlphaFoldDB" id="A0A165UFF9"/>
<proteinExistence type="predicted"/>
<dbReference type="EMBL" id="KV429032">
    <property type="protein sequence ID" value="KZT74832.1"/>
    <property type="molecule type" value="Genomic_DNA"/>
</dbReference>
<reference evidence="1 2" key="1">
    <citation type="journal article" date="2016" name="Mol. Biol. Evol.">
        <title>Comparative Genomics of Early-Diverging Mushroom-Forming Fungi Provides Insights into the Origins of Lignocellulose Decay Capabilities.</title>
        <authorList>
            <person name="Nagy L.G."/>
            <person name="Riley R."/>
            <person name="Tritt A."/>
            <person name="Adam C."/>
            <person name="Daum C."/>
            <person name="Floudas D."/>
            <person name="Sun H."/>
            <person name="Yadav J.S."/>
            <person name="Pangilinan J."/>
            <person name="Larsson K.H."/>
            <person name="Matsuura K."/>
            <person name="Barry K."/>
            <person name="Labutti K."/>
            <person name="Kuo R."/>
            <person name="Ohm R.A."/>
            <person name="Bhattacharya S.S."/>
            <person name="Shirouzu T."/>
            <person name="Yoshinaga Y."/>
            <person name="Martin F.M."/>
            <person name="Grigoriev I.V."/>
            <person name="Hibbett D.S."/>
        </authorList>
    </citation>
    <scope>NUCLEOTIDE SEQUENCE [LARGE SCALE GENOMIC DNA]</scope>
    <source>
        <strain evidence="1 2">L-15889</strain>
    </source>
</reference>
<dbReference type="Proteomes" id="UP000076727">
    <property type="component" value="Unassembled WGS sequence"/>
</dbReference>
<gene>
    <name evidence="1" type="ORF">DAEQUDRAFT_720010</name>
</gene>
<evidence type="ECO:0000313" key="2">
    <source>
        <dbReference type="Proteomes" id="UP000076727"/>
    </source>
</evidence>
<name>A0A165UFF9_9APHY</name>
<sequence length="142" mass="15929">MVAYLWLVWYESPTKAALRHWALAITYEAHDHAYATFHEIASDSSGTRYQARVVRRVHLTSRHGTIAYAGKLLLGEVTDQVLASLEMYSETAAELVNAHNRKRGVHESTCHDWAIIIVRSLEDALLLPAGSLSRAEKSPRFG</sequence>
<evidence type="ECO:0000313" key="1">
    <source>
        <dbReference type="EMBL" id="KZT74832.1"/>
    </source>
</evidence>
<protein>
    <submittedName>
        <fullName evidence="1">Uncharacterized protein</fullName>
    </submittedName>
</protein>
<organism evidence="1 2">
    <name type="scientific">Daedalea quercina L-15889</name>
    <dbReference type="NCBI Taxonomy" id="1314783"/>
    <lineage>
        <taxon>Eukaryota</taxon>
        <taxon>Fungi</taxon>
        <taxon>Dikarya</taxon>
        <taxon>Basidiomycota</taxon>
        <taxon>Agaricomycotina</taxon>
        <taxon>Agaricomycetes</taxon>
        <taxon>Polyporales</taxon>
        <taxon>Fomitopsis</taxon>
    </lineage>
</organism>